<dbReference type="SUPFAM" id="SSF53756">
    <property type="entry name" value="UDP-Glycosyltransferase/glycogen phosphorylase"/>
    <property type="match status" value="1"/>
</dbReference>
<evidence type="ECO:0000259" key="8">
    <source>
        <dbReference type="Pfam" id="PF21269"/>
    </source>
</evidence>
<name>A0A9D6V1V5_9BACT</name>
<keyword evidence="3" id="KW-0313">Glucose metabolism</keyword>
<evidence type="ECO:0000313" key="10">
    <source>
        <dbReference type="Proteomes" id="UP000807825"/>
    </source>
</evidence>
<evidence type="ECO:0000256" key="6">
    <source>
        <dbReference type="ARBA" id="ARBA00023277"/>
    </source>
</evidence>
<dbReference type="GO" id="GO:0006006">
    <property type="term" value="P:glucose metabolic process"/>
    <property type="evidence" value="ECO:0007669"/>
    <property type="project" value="UniProtKB-KW"/>
</dbReference>
<evidence type="ECO:0000256" key="3">
    <source>
        <dbReference type="ARBA" id="ARBA00022526"/>
    </source>
</evidence>
<sequence>MSLIESYAAVAGEDVIDHLRQLGNLLKGIKVVHVNSTRVGGGVAEILDKLVPLKGELGLDVRWEVIQGDGKFYECTKKFHNALQGKSSPISDSLLTAYENTNVQNAEELRPILEEADIVVIHDPQPLPLLKSCPNRKGKWIWRCHIDLSHPYRPVWKYLRKFAVDYDASIFSLADFAQPLPHTQYLIPPSIDPLSDKNKDLDEDFVKNIRQVFNIRQDTPMMLQVSRFDRFKDPVGVIQAYRLVKKFAPSLQLVLAGGGATDDPEGEAVFAEVNAEAGGDPDIRILRLDPDAHVIINALQRTADIVMQKSVREGFGLTVTEGMWKGKPVIGGNAGGIRLQVINHHTGFLVSTPEGAALRARYLLQRPEKLHEMGRKAKEFVRQNFLNTRNIREYLTLMVALIYGGEDRIELNGRS</sequence>
<dbReference type="InterPro" id="IPR052078">
    <property type="entry name" value="Trehalose_Metab_GTase"/>
</dbReference>
<dbReference type="Pfam" id="PF21269">
    <property type="entry name" value="TreT_GT1"/>
    <property type="match status" value="1"/>
</dbReference>
<comment type="similarity">
    <text evidence="1">Belongs to the glycosyltransferase group 1 family. Glycosyltransferase 4 subfamily.</text>
</comment>
<dbReference type="EMBL" id="JACRDE010000331">
    <property type="protein sequence ID" value="MBI5250313.1"/>
    <property type="molecule type" value="Genomic_DNA"/>
</dbReference>
<organism evidence="9 10">
    <name type="scientific">Desulfomonile tiedjei</name>
    <dbReference type="NCBI Taxonomy" id="2358"/>
    <lineage>
        <taxon>Bacteria</taxon>
        <taxon>Pseudomonadati</taxon>
        <taxon>Thermodesulfobacteriota</taxon>
        <taxon>Desulfomonilia</taxon>
        <taxon>Desulfomonilales</taxon>
        <taxon>Desulfomonilaceae</taxon>
        <taxon>Desulfomonile</taxon>
    </lineage>
</organism>
<gene>
    <name evidence="9" type="ORF">HY912_12535</name>
</gene>
<comment type="caution">
    <text evidence="9">The sequence shown here is derived from an EMBL/GenBank/DDBJ whole genome shotgun (WGS) entry which is preliminary data.</text>
</comment>
<evidence type="ECO:0000256" key="4">
    <source>
        <dbReference type="ARBA" id="ARBA00022676"/>
    </source>
</evidence>
<dbReference type="GO" id="GO:0016757">
    <property type="term" value="F:glycosyltransferase activity"/>
    <property type="evidence" value="ECO:0007669"/>
    <property type="project" value="UniProtKB-KW"/>
</dbReference>
<feature type="domain" description="Trehalose synthase N-terminal" evidence="8">
    <location>
        <begin position="33"/>
        <end position="178"/>
    </location>
</feature>
<evidence type="ECO:0000256" key="2">
    <source>
        <dbReference type="ARBA" id="ARBA00011738"/>
    </source>
</evidence>
<dbReference type="PANTHER" id="PTHR47779:SF1">
    <property type="entry name" value="SYNTHASE (CCG-9), PUTATIVE (AFU_ORTHOLOGUE AFUA_3G12100)-RELATED"/>
    <property type="match status" value="1"/>
</dbReference>
<keyword evidence="4" id="KW-0328">Glycosyltransferase</keyword>
<dbReference type="Gene3D" id="3.40.50.2000">
    <property type="entry name" value="Glycogen Phosphorylase B"/>
    <property type="match status" value="2"/>
</dbReference>
<evidence type="ECO:0000313" key="9">
    <source>
        <dbReference type="EMBL" id="MBI5250313.1"/>
    </source>
</evidence>
<keyword evidence="5" id="KW-0808">Transferase</keyword>
<dbReference type="InterPro" id="IPR049438">
    <property type="entry name" value="TreT_GT1"/>
</dbReference>
<evidence type="ECO:0000259" key="7">
    <source>
        <dbReference type="Pfam" id="PF00534"/>
    </source>
</evidence>
<evidence type="ECO:0000256" key="1">
    <source>
        <dbReference type="ARBA" id="ARBA00009481"/>
    </source>
</evidence>
<dbReference type="PANTHER" id="PTHR47779">
    <property type="entry name" value="SYNTHASE (CCG-9), PUTATIVE (AFU_ORTHOLOGUE AFUA_3G12100)-RELATED"/>
    <property type="match status" value="1"/>
</dbReference>
<keyword evidence="6" id="KW-0119">Carbohydrate metabolism</keyword>
<protein>
    <submittedName>
        <fullName evidence="9">Glycosyltransferase</fullName>
    </submittedName>
</protein>
<dbReference type="AlphaFoldDB" id="A0A9D6V1V5"/>
<dbReference type="Pfam" id="PF00534">
    <property type="entry name" value="Glycos_transf_1"/>
    <property type="match status" value="1"/>
</dbReference>
<evidence type="ECO:0000256" key="5">
    <source>
        <dbReference type="ARBA" id="ARBA00022679"/>
    </source>
</evidence>
<reference evidence="9" key="1">
    <citation type="submission" date="2020-07" db="EMBL/GenBank/DDBJ databases">
        <title>Huge and variable diversity of episymbiotic CPR bacteria and DPANN archaea in groundwater ecosystems.</title>
        <authorList>
            <person name="He C.Y."/>
            <person name="Keren R."/>
            <person name="Whittaker M."/>
            <person name="Farag I.F."/>
            <person name="Doudna J."/>
            <person name="Cate J.H.D."/>
            <person name="Banfield J.F."/>
        </authorList>
    </citation>
    <scope>NUCLEOTIDE SEQUENCE</scope>
    <source>
        <strain evidence="9">NC_groundwater_1664_Pr3_B-0.1um_52_9</strain>
    </source>
</reference>
<feature type="domain" description="Glycosyl transferase family 1" evidence="7">
    <location>
        <begin position="207"/>
        <end position="379"/>
    </location>
</feature>
<proteinExistence type="inferred from homology"/>
<dbReference type="Proteomes" id="UP000807825">
    <property type="component" value="Unassembled WGS sequence"/>
</dbReference>
<dbReference type="InterPro" id="IPR001296">
    <property type="entry name" value="Glyco_trans_1"/>
</dbReference>
<comment type="subunit">
    <text evidence="2">Homodimer.</text>
</comment>
<accession>A0A9D6V1V5</accession>